<evidence type="ECO:0000256" key="3">
    <source>
        <dbReference type="SAM" id="MobiDB-lite"/>
    </source>
</evidence>
<evidence type="ECO:0000313" key="5">
    <source>
        <dbReference type="EMBL" id="KUI65471.1"/>
    </source>
</evidence>
<keyword evidence="2" id="KW-0560">Oxidoreductase</keyword>
<keyword evidence="6" id="KW-1185">Reference proteome</keyword>
<dbReference type="InterPro" id="IPR051019">
    <property type="entry name" value="VLCFA-Steroid_DH"/>
</dbReference>
<feature type="region of interest" description="Disordered" evidence="3">
    <location>
        <begin position="404"/>
        <end position="423"/>
    </location>
</feature>
<feature type="transmembrane region" description="Helical" evidence="4">
    <location>
        <begin position="20"/>
        <end position="43"/>
    </location>
</feature>
<reference evidence="5" key="1">
    <citation type="submission" date="2014-12" db="EMBL/GenBank/DDBJ databases">
        <title>Genome Sequence of Valsa Canker Pathogens Uncovers a Specific Adaption of Colonization on Woody Bark.</title>
        <authorList>
            <person name="Yin Z."/>
            <person name="Liu H."/>
            <person name="Gao X."/>
            <person name="Li Z."/>
            <person name="Song N."/>
            <person name="Ke X."/>
            <person name="Dai Q."/>
            <person name="Wu Y."/>
            <person name="Sun Y."/>
            <person name="Xu J.-R."/>
            <person name="Kang Z.K."/>
            <person name="Wang L."/>
            <person name="Huang L."/>
        </authorList>
    </citation>
    <scope>NUCLEOTIDE SEQUENCE [LARGE SCALE GENOMIC DNA]</scope>
    <source>
        <strain evidence="5">03-8</strain>
    </source>
</reference>
<dbReference type="Gene3D" id="3.40.50.720">
    <property type="entry name" value="NAD(P)-binding Rossmann-like Domain"/>
    <property type="match status" value="1"/>
</dbReference>
<dbReference type="EMBL" id="CM003098">
    <property type="protein sequence ID" value="KUI65471.1"/>
    <property type="molecule type" value="Genomic_DNA"/>
</dbReference>
<dbReference type="PANTHER" id="PTHR43899">
    <property type="entry name" value="RH59310P"/>
    <property type="match status" value="1"/>
</dbReference>
<dbReference type="GO" id="GO:0016491">
    <property type="term" value="F:oxidoreductase activity"/>
    <property type="evidence" value="ECO:0007669"/>
    <property type="project" value="UniProtKB-KW"/>
</dbReference>
<evidence type="ECO:0008006" key="7">
    <source>
        <dbReference type="Google" id="ProtNLM"/>
    </source>
</evidence>
<dbReference type="PANTHER" id="PTHR43899:SF13">
    <property type="entry name" value="RH59310P"/>
    <property type="match status" value="1"/>
</dbReference>
<keyword evidence="4" id="KW-0472">Membrane</keyword>
<dbReference type="Pfam" id="PF00106">
    <property type="entry name" value="adh_short"/>
    <property type="match status" value="2"/>
</dbReference>
<organism evidence="5 6">
    <name type="scientific">Cytospora mali</name>
    <name type="common">Apple Valsa canker fungus</name>
    <name type="synonym">Valsa mali</name>
    <dbReference type="NCBI Taxonomy" id="578113"/>
    <lineage>
        <taxon>Eukaryota</taxon>
        <taxon>Fungi</taxon>
        <taxon>Dikarya</taxon>
        <taxon>Ascomycota</taxon>
        <taxon>Pezizomycotina</taxon>
        <taxon>Sordariomycetes</taxon>
        <taxon>Sordariomycetidae</taxon>
        <taxon>Diaporthales</taxon>
        <taxon>Cytosporaceae</taxon>
        <taxon>Cytospora</taxon>
    </lineage>
</organism>
<dbReference type="AlphaFoldDB" id="A0A194VMR1"/>
<evidence type="ECO:0000313" key="6">
    <source>
        <dbReference type="Proteomes" id="UP000078559"/>
    </source>
</evidence>
<sequence>MAAGWKPPSTQHEGLLTAIIYLLGIVSCLSLISNTTAFFLLYLKPSKLHRYLHDTAGKPAWALVTGASDGIGKQFCHELAAHGFNVVLHGRNPTKLAAVQGELVRKFPGRGFRSLVADASNIPCNSCRDRDGDEVVSPSKSKHRTTTRITPVDFEGIAASLADINLTVLINNAGGNNYDPVYQFLHDAPETRLVSNANLNAVFPLVLQSKLLPQLVRNGPSLVINIGSLSDNGLPLLASYASSKAFLATLGRIVGYELLLQGRGDDVEVLAVRVGETTATSANSHPVSFFEPDAGTMARAVLARVGCGRDSVVGYLPHALQQVLMGTMPQFVRRKVLLEAIRTSHIKNTKATIAANALAPAPNTFSFLPPTAPLLLPEESPLSPQLCVKPVVAQPAPELVELPDWPPLPDEESPPPTVLPTPPDPPGMVLAVAVELLADEVSAPASMSVPVPRKLARTVALSPLTTVLFRPDRLS</sequence>
<keyword evidence="4" id="KW-1133">Transmembrane helix</keyword>
<name>A0A194VMR1_CYTMA</name>
<accession>A0A194VMR1</accession>
<evidence type="ECO:0000256" key="2">
    <source>
        <dbReference type="ARBA" id="ARBA00023002"/>
    </source>
</evidence>
<dbReference type="OrthoDB" id="47007at2759"/>
<dbReference type="SUPFAM" id="SSF51735">
    <property type="entry name" value="NAD(P)-binding Rossmann-fold domains"/>
    <property type="match status" value="1"/>
</dbReference>
<keyword evidence="4" id="KW-0812">Transmembrane</keyword>
<proteinExistence type="inferred from homology"/>
<evidence type="ECO:0000256" key="1">
    <source>
        <dbReference type="ARBA" id="ARBA00006484"/>
    </source>
</evidence>
<comment type="similarity">
    <text evidence="1">Belongs to the short-chain dehydrogenases/reductases (SDR) family.</text>
</comment>
<dbReference type="InterPro" id="IPR002347">
    <property type="entry name" value="SDR_fam"/>
</dbReference>
<dbReference type="SMR" id="A0A194VMR1"/>
<dbReference type="Proteomes" id="UP000078559">
    <property type="component" value="Chromosome 1"/>
</dbReference>
<dbReference type="PROSITE" id="PS51257">
    <property type="entry name" value="PROKAR_LIPOPROTEIN"/>
    <property type="match status" value="1"/>
</dbReference>
<dbReference type="PRINTS" id="PR00081">
    <property type="entry name" value="GDHRDH"/>
</dbReference>
<protein>
    <recommendedName>
        <fullName evidence="7">Very-long-chain 3-oxoacyl-CoA reductase</fullName>
    </recommendedName>
</protein>
<dbReference type="GO" id="GO:0005783">
    <property type="term" value="C:endoplasmic reticulum"/>
    <property type="evidence" value="ECO:0007669"/>
    <property type="project" value="TreeGrafter"/>
</dbReference>
<gene>
    <name evidence="5" type="ORF">VM1G_01274</name>
</gene>
<evidence type="ECO:0000256" key="4">
    <source>
        <dbReference type="SAM" id="Phobius"/>
    </source>
</evidence>
<dbReference type="InterPro" id="IPR036291">
    <property type="entry name" value="NAD(P)-bd_dom_sf"/>
</dbReference>